<dbReference type="Gene3D" id="3.40.47.10">
    <property type="match status" value="1"/>
</dbReference>
<organism evidence="6">
    <name type="scientific">marine sediment metagenome</name>
    <dbReference type="NCBI Taxonomy" id="412755"/>
    <lineage>
        <taxon>unclassified sequences</taxon>
        <taxon>metagenomes</taxon>
        <taxon>ecological metagenomes</taxon>
    </lineage>
</organism>
<proteinExistence type="inferred from homology"/>
<dbReference type="AlphaFoldDB" id="X1IGQ7"/>
<evidence type="ECO:0008006" key="7">
    <source>
        <dbReference type="Google" id="ProtNLM"/>
    </source>
</evidence>
<reference evidence="6" key="1">
    <citation type="journal article" date="2014" name="Front. Microbiol.">
        <title>High frequency of phylogenetically diverse reductive dehalogenase-homologous genes in deep subseafloor sedimentary metagenomes.</title>
        <authorList>
            <person name="Kawai M."/>
            <person name="Futagami T."/>
            <person name="Toyoda A."/>
            <person name="Takaki Y."/>
            <person name="Nishi S."/>
            <person name="Hori S."/>
            <person name="Arai W."/>
            <person name="Tsubouchi T."/>
            <person name="Morono Y."/>
            <person name="Uchiyama I."/>
            <person name="Ito T."/>
            <person name="Fujiyama A."/>
            <person name="Inagaki F."/>
            <person name="Takami H."/>
        </authorList>
    </citation>
    <scope>NUCLEOTIDE SEQUENCE</scope>
    <source>
        <strain evidence="6">Expedition CK06-06</strain>
    </source>
</reference>
<evidence type="ECO:0000256" key="1">
    <source>
        <dbReference type="ARBA" id="ARBA00008642"/>
    </source>
</evidence>
<feature type="non-terminal residue" evidence="6">
    <location>
        <position position="109"/>
    </location>
</feature>
<evidence type="ECO:0000256" key="2">
    <source>
        <dbReference type="ARBA" id="ARBA00022516"/>
    </source>
</evidence>
<name>X1IGQ7_9ZZZZ</name>
<gene>
    <name evidence="6" type="ORF">S03H2_68141</name>
</gene>
<dbReference type="PANTHER" id="PTHR43091">
    <property type="entry name" value="3-OXOACYL-[ACYL-CARRIER-PROTEIN] SYNTHASE"/>
    <property type="match status" value="1"/>
</dbReference>
<comment type="caution">
    <text evidence="6">The sequence shown here is derived from an EMBL/GenBank/DDBJ whole genome shotgun (WGS) entry which is preliminary data.</text>
</comment>
<sequence>MNKPINNAPPTYRAAITGHGSFVPAKTLTNDDLAKMVDTSDEWITTRTGVKVRHITTDNETTAFLATEAAKKALADANLDAAELELIIVATITPEMVFPSTASFVQRSL</sequence>
<evidence type="ECO:0000313" key="6">
    <source>
        <dbReference type="EMBL" id="GAH80892.1"/>
    </source>
</evidence>
<keyword evidence="2" id="KW-0444">Lipid biosynthesis</keyword>
<evidence type="ECO:0000256" key="4">
    <source>
        <dbReference type="ARBA" id="ARBA00023098"/>
    </source>
</evidence>
<evidence type="ECO:0000256" key="3">
    <source>
        <dbReference type="ARBA" id="ARBA00022832"/>
    </source>
</evidence>
<accession>X1IGQ7</accession>
<protein>
    <recommendedName>
        <fullName evidence="7">Beta-ketoacyl-[acyl-carrier-protein] synthase III N-terminal domain-containing protein</fullName>
    </recommendedName>
</protein>
<dbReference type="PANTHER" id="PTHR43091:SF1">
    <property type="entry name" value="BETA-KETOACYL-[ACYL-CARRIER-PROTEIN] SYNTHASE III, CHLOROPLASTIC"/>
    <property type="match status" value="1"/>
</dbReference>
<keyword evidence="4" id="KW-0443">Lipid metabolism</keyword>
<comment type="similarity">
    <text evidence="1">Belongs to the thiolase-like superfamily. FabH family.</text>
</comment>
<keyword evidence="5" id="KW-0275">Fatty acid biosynthesis</keyword>
<evidence type="ECO:0000256" key="5">
    <source>
        <dbReference type="ARBA" id="ARBA00023160"/>
    </source>
</evidence>
<dbReference type="SUPFAM" id="SSF53901">
    <property type="entry name" value="Thiolase-like"/>
    <property type="match status" value="1"/>
</dbReference>
<dbReference type="GO" id="GO:0016746">
    <property type="term" value="F:acyltransferase activity"/>
    <property type="evidence" value="ECO:0007669"/>
    <property type="project" value="InterPro"/>
</dbReference>
<dbReference type="InterPro" id="IPR016039">
    <property type="entry name" value="Thiolase-like"/>
</dbReference>
<dbReference type="GO" id="GO:0006633">
    <property type="term" value="P:fatty acid biosynthetic process"/>
    <property type="evidence" value="ECO:0007669"/>
    <property type="project" value="UniProtKB-KW"/>
</dbReference>
<keyword evidence="3" id="KW-0276">Fatty acid metabolism</keyword>
<dbReference type="EMBL" id="BARU01044747">
    <property type="protein sequence ID" value="GAH80892.1"/>
    <property type="molecule type" value="Genomic_DNA"/>
</dbReference>